<dbReference type="KEGG" id="mshj:MSHI_23210"/>
<dbReference type="Proteomes" id="UP000467236">
    <property type="component" value="Chromosome"/>
</dbReference>
<organism evidence="4 5">
    <name type="scientific">Mycobacterium shinjukuense</name>
    <dbReference type="NCBI Taxonomy" id="398694"/>
    <lineage>
        <taxon>Bacteria</taxon>
        <taxon>Bacillati</taxon>
        <taxon>Actinomycetota</taxon>
        <taxon>Actinomycetes</taxon>
        <taxon>Mycobacteriales</taxon>
        <taxon>Mycobacteriaceae</taxon>
        <taxon>Mycobacterium</taxon>
    </lineage>
</organism>
<sequence length="186" mass="18944">MVEPGSAADDTSALHGGETAAVPNPTPTDAVEVAWSRDDGRDFPAEPVAAPESWRSTMGRAAALLLVGLGLAGAIIAGHWALTRSPTPTEAAPPPVGPTASATSSASAATISSTPDQDGQYIQALNDRGISVANPEAAIHNGKVVCQNIRQGMTVAQVVAEFRASNPALSDDATAYVDISIRAYCP</sequence>
<name>A0A7I7MQA8_9MYCO</name>
<gene>
    <name evidence="4" type="ORF">MSHI_23210</name>
</gene>
<keyword evidence="2" id="KW-1133">Transmembrane helix</keyword>
<accession>A0A7I7MQA8</accession>
<dbReference type="EMBL" id="AP022575">
    <property type="protein sequence ID" value="BBX74415.1"/>
    <property type="molecule type" value="Genomic_DNA"/>
</dbReference>
<evidence type="ECO:0000313" key="4">
    <source>
        <dbReference type="EMBL" id="BBX74415.1"/>
    </source>
</evidence>
<feature type="domain" description="DUF732" evidence="3">
    <location>
        <begin position="117"/>
        <end position="186"/>
    </location>
</feature>
<dbReference type="RefSeq" id="WP_083046124.1">
    <property type="nucleotide sequence ID" value="NZ_AP022575.1"/>
</dbReference>
<protein>
    <recommendedName>
        <fullName evidence="3">DUF732 domain-containing protein</fullName>
    </recommendedName>
</protein>
<evidence type="ECO:0000259" key="3">
    <source>
        <dbReference type="Pfam" id="PF05305"/>
    </source>
</evidence>
<feature type="region of interest" description="Disordered" evidence="1">
    <location>
        <begin position="1"/>
        <end position="28"/>
    </location>
</feature>
<feature type="compositionally biased region" description="Low complexity" evidence="1">
    <location>
        <begin position="98"/>
        <end position="115"/>
    </location>
</feature>
<feature type="transmembrane region" description="Helical" evidence="2">
    <location>
        <begin position="61"/>
        <end position="82"/>
    </location>
</feature>
<dbReference type="AlphaFoldDB" id="A0A7I7MQA8"/>
<dbReference type="InterPro" id="IPR007969">
    <property type="entry name" value="DUF732"/>
</dbReference>
<keyword evidence="2" id="KW-0472">Membrane</keyword>
<reference evidence="4 5" key="1">
    <citation type="journal article" date="2019" name="Emerg. Microbes Infect.">
        <title>Comprehensive subspecies identification of 175 nontuberculous mycobacteria species based on 7547 genomic profiles.</title>
        <authorList>
            <person name="Matsumoto Y."/>
            <person name="Kinjo T."/>
            <person name="Motooka D."/>
            <person name="Nabeya D."/>
            <person name="Jung N."/>
            <person name="Uechi K."/>
            <person name="Horii T."/>
            <person name="Iida T."/>
            <person name="Fujita J."/>
            <person name="Nakamura S."/>
        </authorList>
    </citation>
    <scope>NUCLEOTIDE SEQUENCE [LARGE SCALE GENOMIC DNA]</scope>
    <source>
        <strain evidence="4 5">JCM 14233</strain>
    </source>
</reference>
<evidence type="ECO:0000313" key="5">
    <source>
        <dbReference type="Proteomes" id="UP000467236"/>
    </source>
</evidence>
<dbReference type="Pfam" id="PF05305">
    <property type="entry name" value="DUF732"/>
    <property type="match status" value="1"/>
</dbReference>
<proteinExistence type="predicted"/>
<keyword evidence="2" id="KW-0812">Transmembrane</keyword>
<feature type="region of interest" description="Disordered" evidence="1">
    <location>
        <begin position="86"/>
        <end position="116"/>
    </location>
</feature>
<evidence type="ECO:0000256" key="1">
    <source>
        <dbReference type="SAM" id="MobiDB-lite"/>
    </source>
</evidence>
<keyword evidence="5" id="KW-1185">Reference proteome</keyword>
<dbReference type="OrthoDB" id="4729390at2"/>
<evidence type="ECO:0000256" key="2">
    <source>
        <dbReference type="SAM" id="Phobius"/>
    </source>
</evidence>